<dbReference type="PANTHER" id="PTHR47191">
    <property type="entry name" value="OS05G0170800 PROTEIN"/>
    <property type="match status" value="1"/>
</dbReference>
<dbReference type="Gene3D" id="2.60.40.1470">
    <property type="entry name" value="ApaG domain"/>
    <property type="match status" value="1"/>
</dbReference>
<feature type="region of interest" description="Disordered" evidence="1">
    <location>
        <begin position="268"/>
        <end position="287"/>
    </location>
</feature>
<gene>
    <name evidence="4" type="ORF">AK812_SmicGene17404</name>
</gene>
<proteinExistence type="predicted"/>
<feature type="compositionally biased region" description="Polar residues" evidence="1">
    <location>
        <begin position="224"/>
        <end position="234"/>
    </location>
</feature>
<dbReference type="EMBL" id="LSRX01000343">
    <property type="protein sequence ID" value="OLP99986.1"/>
    <property type="molecule type" value="Genomic_DNA"/>
</dbReference>
<dbReference type="Proteomes" id="UP000186817">
    <property type="component" value="Unassembled WGS sequence"/>
</dbReference>
<feature type="region of interest" description="Disordered" evidence="1">
    <location>
        <begin position="221"/>
        <end position="240"/>
    </location>
</feature>
<organism evidence="4 5">
    <name type="scientific">Symbiodinium microadriaticum</name>
    <name type="common">Dinoflagellate</name>
    <name type="synonym">Zooxanthella microadriatica</name>
    <dbReference type="NCBI Taxonomy" id="2951"/>
    <lineage>
        <taxon>Eukaryota</taxon>
        <taxon>Sar</taxon>
        <taxon>Alveolata</taxon>
        <taxon>Dinophyceae</taxon>
        <taxon>Suessiales</taxon>
        <taxon>Symbiodiniaceae</taxon>
        <taxon>Symbiodinium</taxon>
    </lineage>
</organism>
<accession>A0A1Q9DXV8</accession>
<evidence type="ECO:0000313" key="4">
    <source>
        <dbReference type="EMBL" id="OLP99986.1"/>
    </source>
</evidence>
<feature type="domain" description="ApaG" evidence="3">
    <location>
        <begin position="99"/>
        <end position="227"/>
    </location>
</feature>
<keyword evidence="5" id="KW-1185">Reference proteome</keyword>
<keyword evidence="2" id="KW-0732">Signal</keyword>
<dbReference type="PANTHER" id="PTHR47191:SF2">
    <property type="entry name" value="OS05G0170800 PROTEIN"/>
    <property type="match status" value="1"/>
</dbReference>
<protein>
    <recommendedName>
        <fullName evidence="3">ApaG domain-containing protein</fullName>
    </recommendedName>
</protein>
<comment type="caution">
    <text evidence="4">The sequence shown here is derived from an EMBL/GenBank/DDBJ whole genome shotgun (WGS) entry which is preliminary data.</text>
</comment>
<dbReference type="AlphaFoldDB" id="A0A1Q9DXV8"/>
<sequence>MPAKFSLLACGSLLRHVASYVLRAEAGEVLSTEHSSLPRTAPRFRPFVLFVETLCEPNLVSKPEMPLSKAAMALRLSRLLAHLCTGDAAASIAWPTASETVTRGVSIKASASYDAAASKPAKGQWQWKYTVKITNESADTLQLVSRHWVIVEQSGQVFEVGPKASGVLGQQPILRPGESFTYSSAFIEWLEAELWEDVVDMFEATEATLGMETESLMRLRDQPTMPQQESQQGKGQHGRNGTEVVDLMEGVRAIVQGGMGEVEMDALNGEPEDRGRSLEDGLPDTPTNDLEVMQAGLMRMLGMLFVECSQLLPSHNVFQPVPPQELAEDEVENAKLCPEEENRRKAQVEAAVYRDWEEWVLMQLDQPVVRKRMDVCPEATHKRLCRAWRAEYLLDGEITQLVGEETFHLPGPATCRCREGGWWNGVRNACFVEGPLSCEVGTLHGSFEMKILEPADSHGRRFEAEIGRFGLTVDGEEALMPIVIHEAL</sequence>
<dbReference type="SUPFAM" id="SSF110069">
    <property type="entry name" value="ApaG-like"/>
    <property type="match status" value="1"/>
</dbReference>
<name>A0A1Q9DXV8_SYMMI</name>
<evidence type="ECO:0000313" key="5">
    <source>
        <dbReference type="Proteomes" id="UP000186817"/>
    </source>
</evidence>
<evidence type="ECO:0000256" key="2">
    <source>
        <dbReference type="SAM" id="SignalP"/>
    </source>
</evidence>
<feature type="chain" id="PRO_5012322138" description="ApaG domain-containing protein" evidence="2">
    <location>
        <begin position="20"/>
        <end position="488"/>
    </location>
</feature>
<feature type="signal peptide" evidence="2">
    <location>
        <begin position="1"/>
        <end position="19"/>
    </location>
</feature>
<dbReference type="Pfam" id="PF04379">
    <property type="entry name" value="DUF525"/>
    <property type="match status" value="1"/>
</dbReference>
<dbReference type="PROSITE" id="PS51087">
    <property type="entry name" value="APAG"/>
    <property type="match status" value="1"/>
</dbReference>
<evidence type="ECO:0000259" key="3">
    <source>
        <dbReference type="PROSITE" id="PS51087"/>
    </source>
</evidence>
<reference evidence="4 5" key="1">
    <citation type="submission" date="2016-02" db="EMBL/GenBank/DDBJ databases">
        <title>Genome analysis of coral dinoflagellate symbionts highlights evolutionary adaptations to a symbiotic lifestyle.</title>
        <authorList>
            <person name="Aranda M."/>
            <person name="Li Y."/>
            <person name="Liew Y.J."/>
            <person name="Baumgarten S."/>
            <person name="Simakov O."/>
            <person name="Wilson M."/>
            <person name="Piel J."/>
            <person name="Ashoor H."/>
            <person name="Bougouffa S."/>
            <person name="Bajic V.B."/>
            <person name="Ryu T."/>
            <person name="Ravasi T."/>
            <person name="Bayer T."/>
            <person name="Micklem G."/>
            <person name="Kim H."/>
            <person name="Bhak J."/>
            <person name="Lajeunesse T.C."/>
            <person name="Voolstra C.R."/>
        </authorList>
    </citation>
    <scope>NUCLEOTIDE SEQUENCE [LARGE SCALE GENOMIC DNA]</scope>
    <source>
        <strain evidence="4 5">CCMP2467</strain>
    </source>
</reference>
<dbReference type="OrthoDB" id="436064at2759"/>
<evidence type="ECO:0000256" key="1">
    <source>
        <dbReference type="SAM" id="MobiDB-lite"/>
    </source>
</evidence>
<dbReference type="InterPro" id="IPR036767">
    <property type="entry name" value="ApaG_sf"/>
</dbReference>
<dbReference type="InterPro" id="IPR007474">
    <property type="entry name" value="ApaG_domain"/>
</dbReference>
<dbReference type="InterPro" id="IPR050718">
    <property type="entry name" value="ApaG-like"/>
</dbReference>